<keyword evidence="5 7" id="KW-0687">Ribonucleoprotein</keyword>
<dbReference type="GO" id="GO:0005840">
    <property type="term" value="C:ribosome"/>
    <property type="evidence" value="ECO:0007669"/>
    <property type="project" value="UniProtKB-KW"/>
</dbReference>
<evidence type="ECO:0000256" key="3">
    <source>
        <dbReference type="ARBA" id="ARBA00022884"/>
    </source>
</evidence>
<proteinExistence type="inferred from homology"/>
<dbReference type="GO" id="GO:0000027">
    <property type="term" value="P:ribosomal large subunit assembly"/>
    <property type="evidence" value="ECO:0007669"/>
    <property type="project" value="UniProtKB-UniRule"/>
</dbReference>
<reference evidence="10 11" key="1">
    <citation type="submission" date="2018-04" db="EMBL/GenBank/DDBJ databases">
        <title>Genomic Encyclopedia of Type Strains, Phase IV (KMG-IV): sequencing the most valuable type-strain genomes for metagenomic binning, comparative biology and taxonomic classification.</title>
        <authorList>
            <person name="Goeker M."/>
        </authorList>
    </citation>
    <scope>NUCLEOTIDE SEQUENCE [LARGE SCALE GENOMIC DNA]</scope>
    <source>
        <strain evidence="10 11">DSM 14823</strain>
    </source>
</reference>
<organism evidence="10 11">
    <name type="scientific">Victivallis vadensis</name>
    <dbReference type="NCBI Taxonomy" id="172901"/>
    <lineage>
        <taxon>Bacteria</taxon>
        <taxon>Pseudomonadati</taxon>
        <taxon>Lentisphaerota</taxon>
        <taxon>Lentisphaeria</taxon>
        <taxon>Victivallales</taxon>
        <taxon>Victivallaceae</taxon>
        <taxon>Victivallis</taxon>
    </lineage>
</organism>
<comment type="similarity">
    <text evidence="1 7 8">Belongs to the bacterial ribosomal protein bL20 family.</text>
</comment>
<evidence type="ECO:0000256" key="6">
    <source>
        <dbReference type="ARBA" id="ARBA00035172"/>
    </source>
</evidence>
<evidence type="ECO:0000256" key="7">
    <source>
        <dbReference type="HAMAP-Rule" id="MF_00382"/>
    </source>
</evidence>
<dbReference type="InterPro" id="IPR005813">
    <property type="entry name" value="Ribosomal_bL20"/>
</dbReference>
<dbReference type="InterPro" id="IPR035566">
    <property type="entry name" value="Ribosomal_protein_bL20_C"/>
</dbReference>
<dbReference type="GO" id="GO:1990904">
    <property type="term" value="C:ribonucleoprotein complex"/>
    <property type="evidence" value="ECO:0007669"/>
    <property type="project" value="UniProtKB-KW"/>
</dbReference>
<dbReference type="GO" id="GO:0003735">
    <property type="term" value="F:structural constituent of ribosome"/>
    <property type="evidence" value="ECO:0007669"/>
    <property type="project" value="InterPro"/>
</dbReference>
<evidence type="ECO:0000313" key="10">
    <source>
        <dbReference type="EMBL" id="PVY41621.1"/>
    </source>
</evidence>
<keyword evidence="3 7" id="KW-0694">RNA-binding</keyword>
<keyword evidence="4 7" id="KW-0689">Ribosomal protein</keyword>
<evidence type="ECO:0000256" key="1">
    <source>
        <dbReference type="ARBA" id="ARBA00007698"/>
    </source>
</evidence>
<dbReference type="Gene3D" id="1.10.1900.20">
    <property type="entry name" value="Ribosomal protein L20"/>
    <property type="match status" value="1"/>
</dbReference>
<dbReference type="OrthoDB" id="9808966at2"/>
<evidence type="ECO:0000256" key="4">
    <source>
        <dbReference type="ARBA" id="ARBA00022980"/>
    </source>
</evidence>
<name>A0A2U1AZ56_9BACT</name>
<dbReference type="EMBL" id="JABAEW010000012">
    <property type="protein sequence ID" value="NMD86584.1"/>
    <property type="molecule type" value="Genomic_DNA"/>
</dbReference>
<evidence type="ECO:0000313" key="12">
    <source>
        <dbReference type="Proteomes" id="UP000576225"/>
    </source>
</evidence>
<dbReference type="FunFam" id="1.10.1900.20:FF:000001">
    <property type="entry name" value="50S ribosomal protein L20"/>
    <property type="match status" value="1"/>
</dbReference>
<dbReference type="EMBL" id="QEKH01000013">
    <property type="protein sequence ID" value="PVY41621.1"/>
    <property type="molecule type" value="Genomic_DNA"/>
</dbReference>
<dbReference type="AlphaFoldDB" id="A0A2U1AZ56"/>
<protein>
    <recommendedName>
        <fullName evidence="6 7">Large ribosomal subunit protein bL20</fullName>
    </recommendedName>
</protein>
<dbReference type="Proteomes" id="UP000576225">
    <property type="component" value="Unassembled WGS sequence"/>
</dbReference>
<sequence>MSRVTYAVPSRKRRKRTLEMAKGFYGNSSKNIRTVYDAVDKALVHAYKGRKQKKQQYRGLWIVRINAACRALNVNYSQFMNGLKKANIELNRKVLADLAVNEPAEFKALVEKVTQA</sequence>
<dbReference type="PANTHER" id="PTHR10986">
    <property type="entry name" value="39S RIBOSOMAL PROTEIN L20"/>
    <property type="match status" value="1"/>
</dbReference>
<accession>A0A2U1AZ56</accession>
<dbReference type="RefSeq" id="WP_116884040.1">
    <property type="nucleotide sequence ID" value="NZ_CABMMC010000091.1"/>
</dbReference>
<gene>
    <name evidence="7 9" type="primary">rplT</name>
    <name evidence="10" type="ORF">C8D82_11394</name>
    <name evidence="9" type="ORF">HF882_08325</name>
</gene>
<reference evidence="9 12" key="2">
    <citation type="submission" date="2020-04" db="EMBL/GenBank/DDBJ databases">
        <authorList>
            <person name="Hitch T.C.A."/>
            <person name="Wylensek D."/>
            <person name="Clavel T."/>
        </authorList>
    </citation>
    <scope>NUCLEOTIDE SEQUENCE [LARGE SCALE GENOMIC DNA]</scope>
    <source>
        <strain evidence="9 12">COR2-253-APC-1A</strain>
    </source>
</reference>
<evidence type="ECO:0000256" key="2">
    <source>
        <dbReference type="ARBA" id="ARBA00022730"/>
    </source>
</evidence>
<evidence type="ECO:0000313" key="11">
    <source>
        <dbReference type="Proteomes" id="UP000245959"/>
    </source>
</evidence>
<keyword evidence="2 7" id="KW-0699">rRNA-binding</keyword>
<evidence type="ECO:0000256" key="8">
    <source>
        <dbReference type="RuleBase" id="RU000560"/>
    </source>
</evidence>
<dbReference type="Proteomes" id="UP000245959">
    <property type="component" value="Unassembled WGS sequence"/>
</dbReference>
<dbReference type="HAMAP" id="MF_00382">
    <property type="entry name" value="Ribosomal_bL20"/>
    <property type="match status" value="1"/>
</dbReference>
<dbReference type="InterPro" id="IPR049946">
    <property type="entry name" value="RIBOSOMAL_L20_CS"/>
</dbReference>
<dbReference type="GO" id="GO:0019843">
    <property type="term" value="F:rRNA binding"/>
    <property type="evidence" value="ECO:0007669"/>
    <property type="project" value="UniProtKB-UniRule"/>
</dbReference>
<dbReference type="PRINTS" id="PR00062">
    <property type="entry name" value="RIBOSOMALL20"/>
</dbReference>
<keyword evidence="11" id="KW-1185">Reference proteome</keyword>
<dbReference type="PROSITE" id="PS00937">
    <property type="entry name" value="RIBOSOMAL_L20"/>
    <property type="match status" value="1"/>
</dbReference>
<dbReference type="Gene3D" id="6.10.160.10">
    <property type="match status" value="1"/>
</dbReference>
<dbReference type="SUPFAM" id="SSF74731">
    <property type="entry name" value="Ribosomal protein L20"/>
    <property type="match status" value="1"/>
</dbReference>
<dbReference type="NCBIfam" id="TIGR01032">
    <property type="entry name" value="rplT_bact"/>
    <property type="match status" value="1"/>
</dbReference>
<dbReference type="CDD" id="cd07026">
    <property type="entry name" value="Ribosomal_L20"/>
    <property type="match status" value="1"/>
</dbReference>
<dbReference type="Pfam" id="PF00453">
    <property type="entry name" value="Ribosomal_L20"/>
    <property type="match status" value="1"/>
</dbReference>
<evidence type="ECO:0000256" key="5">
    <source>
        <dbReference type="ARBA" id="ARBA00023274"/>
    </source>
</evidence>
<dbReference type="GeneID" id="78295349"/>
<comment type="function">
    <text evidence="7 8">Binds directly to 23S ribosomal RNA and is necessary for the in vitro assembly process of the 50S ribosomal subunit. It is not involved in the protein synthesizing functions of that subunit.</text>
</comment>
<evidence type="ECO:0000313" key="9">
    <source>
        <dbReference type="EMBL" id="NMD86584.1"/>
    </source>
</evidence>
<dbReference type="GO" id="GO:0006412">
    <property type="term" value="P:translation"/>
    <property type="evidence" value="ECO:0007669"/>
    <property type="project" value="InterPro"/>
</dbReference>
<comment type="caution">
    <text evidence="10">The sequence shown here is derived from an EMBL/GenBank/DDBJ whole genome shotgun (WGS) entry which is preliminary data.</text>
</comment>